<dbReference type="STRING" id="683150.G205_15932"/>
<dbReference type="PANTHER" id="PTHR42659:SF9">
    <property type="entry name" value="XANTHINE DEHYDROGENASE FAD-BINDING SUBUNIT XDHB-RELATED"/>
    <property type="match status" value="1"/>
</dbReference>
<feature type="region of interest" description="Disordered" evidence="1">
    <location>
        <begin position="285"/>
        <end position="310"/>
    </location>
</feature>
<sequence>MDMNTIEAVVPTTDPAEWRDGDAWLAGGTVLFSYGSLAFGPRPLRRLLDLGTAGWTPVTVSDDGIDLAATCTVAELYRLPESTEAAGLLWPGLDLVRPCCDSFVASFKVWNTSTVGGNLCTSLPAGPMISLCAGLDGVATILGPGGASRTVPVADFVTGDMKNCLAPSELLRSIHLPASALASRVAFRRLSLSNLGRSGVLLIGRLDGGTSLVLTVTAATKRPVQLRFDGLPEQDQLAAALDDGIPQELYHDDIHGLPAWRRDMTYRLAEEIRAELAAPEGATGLQASGDFWPPRALPPLAGRDALSKGA</sequence>
<gene>
    <name evidence="3" type="ORF">E2R57_08645</name>
</gene>
<evidence type="ECO:0000313" key="4">
    <source>
        <dbReference type="Proteomes" id="UP000294621"/>
    </source>
</evidence>
<protein>
    <submittedName>
        <fullName evidence="3">FAD-binding molybdopterin dehydrogenase</fullName>
    </submittedName>
</protein>
<name>A0A4R5Y3C8_9MICC</name>
<dbReference type="InterPro" id="IPR016166">
    <property type="entry name" value="FAD-bd_PCMH"/>
</dbReference>
<dbReference type="EMBL" id="SMZQ01000003">
    <property type="protein sequence ID" value="TDL38981.1"/>
    <property type="molecule type" value="Genomic_DNA"/>
</dbReference>
<dbReference type="Gene3D" id="3.30.465.10">
    <property type="match status" value="1"/>
</dbReference>
<evidence type="ECO:0000259" key="2">
    <source>
        <dbReference type="PROSITE" id="PS51387"/>
    </source>
</evidence>
<dbReference type="InterPro" id="IPR016169">
    <property type="entry name" value="FAD-bd_PCMH_sub2"/>
</dbReference>
<dbReference type="SUPFAM" id="SSF56176">
    <property type="entry name" value="FAD-binding/transporter-associated domain-like"/>
    <property type="match status" value="1"/>
</dbReference>
<comment type="caution">
    <text evidence="3">The sequence shown here is derived from an EMBL/GenBank/DDBJ whole genome shotgun (WGS) entry which is preliminary data.</text>
</comment>
<reference evidence="3 4" key="1">
    <citation type="submission" date="2019-03" db="EMBL/GenBank/DDBJ databases">
        <title>Genome Sequencing and Assembly of Various Microbes Isolated from Partially Reclaimed Soil and Acid Mine Drainage (AMD) Site.</title>
        <authorList>
            <person name="Steinbock B."/>
            <person name="Bechtold R."/>
            <person name="Sevigny J.L."/>
            <person name="Thomas D."/>
            <person name="Cuthill L.R."/>
            <person name="Aveiro Johannsen E.J."/>
            <person name="Thomas K."/>
            <person name="Ghosh A."/>
        </authorList>
    </citation>
    <scope>NUCLEOTIDE SEQUENCE [LARGE SCALE GENOMIC DNA]</scope>
    <source>
        <strain evidence="3 4">S-A1</strain>
    </source>
</reference>
<evidence type="ECO:0000256" key="1">
    <source>
        <dbReference type="SAM" id="MobiDB-lite"/>
    </source>
</evidence>
<feature type="domain" description="FAD-binding PCMH-type" evidence="2">
    <location>
        <begin position="1"/>
        <end position="181"/>
    </location>
</feature>
<accession>A0A4R5Y3C8</accession>
<dbReference type="AlphaFoldDB" id="A0A4R5Y3C8"/>
<dbReference type="InterPro" id="IPR051312">
    <property type="entry name" value="Diverse_Substr_Oxidored"/>
</dbReference>
<evidence type="ECO:0000313" key="3">
    <source>
        <dbReference type="EMBL" id="TDL38981.1"/>
    </source>
</evidence>
<dbReference type="Proteomes" id="UP000294621">
    <property type="component" value="Unassembled WGS sequence"/>
</dbReference>
<dbReference type="Pfam" id="PF00941">
    <property type="entry name" value="FAD_binding_5"/>
    <property type="match status" value="1"/>
</dbReference>
<dbReference type="OrthoDB" id="3574189at2"/>
<dbReference type="RefSeq" id="WP_133348185.1">
    <property type="nucleotide sequence ID" value="NZ_SMZQ01000003.1"/>
</dbReference>
<dbReference type="InterPro" id="IPR036318">
    <property type="entry name" value="FAD-bd_PCMH-like_sf"/>
</dbReference>
<dbReference type="InterPro" id="IPR002346">
    <property type="entry name" value="Mopterin_DH_FAD-bd"/>
</dbReference>
<dbReference type="PANTHER" id="PTHR42659">
    <property type="entry name" value="XANTHINE DEHYDROGENASE SUBUNIT C-RELATED"/>
    <property type="match status" value="1"/>
</dbReference>
<dbReference type="GO" id="GO:0071949">
    <property type="term" value="F:FAD binding"/>
    <property type="evidence" value="ECO:0007669"/>
    <property type="project" value="InterPro"/>
</dbReference>
<dbReference type="GO" id="GO:0016491">
    <property type="term" value="F:oxidoreductase activity"/>
    <property type="evidence" value="ECO:0007669"/>
    <property type="project" value="InterPro"/>
</dbReference>
<organism evidence="3 4">
    <name type="scientific">Arthrobacter nitrophenolicus</name>
    <dbReference type="NCBI Taxonomy" id="683150"/>
    <lineage>
        <taxon>Bacteria</taxon>
        <taxon>Bacillati</taxon>
        <taxon>Actinomycetota</taxon>
        <taxon>Actinomycetes</taxon>
        <taxon>Micrococcales</taxon>
        <taxon>Micrococcaceae</taxon>
        <taxon>Arthrobacter</taxon>
    </lineage>
</organism>
<proteinExistence type="predicted"/>
<dbReference type="PROSITE" id="PS51387">
    <property type="entry name" value="FAD_PCMH"/>
    <property type="match status" value="1"/>
</dbReference>